<comment type="subcellular location">
    <subcellularLocation>
        <location evidence="2">Mitochondrion inner membrane</location>
        <topology evidence="2">Single-pass membrane protein</topology>
    </subcellularLocation>
</comment>
<organism evidence="12 13">
    <name type="scientific">Mucor flavus</name>
    <dbReference type="NCBI Taxonomy" id="439312"/>
    <lineage>
        <taxon>Eukaryota</taxon>
        <taxon>Fungi</taxon>
        <taxon>Fungi incertae sedis</taxon>
        <taxon>Mucoromycota</taxon>
        <taxon>Mucoromycotina</taxon>
        <taxon>Mucoromycetes</taxon>
        <taxon>Mucorales</taxon>
        <taxon>Mucorineae</taxon>
        <taxon>Mucoraceae</taxon>
        <taxon>Mucor</taxon>
    </lineage>
</organism>
<evidence type="ECO:0000256" key="4">
    <source>
        <dbReference type="ARBA" id="ARBA00015368"/>
    </source>
</evidence>
<evidence type="ECO:0000256" key="11">
    <source>
        <dbReference type="SAM" id="Phobius"/>
    </source>
</evidence>
<evidence type="ECO:0000256" key="3">
    <source>
        <dbReference type="ARBA" id="ARBA00008370"/>
    </source>
</evidence>
<dbReference type="InterPro" id="IPR020164">
    <property type="entry name" value="Cyt_c_Oxase_assmbl_COX16"/>
</dbReference>
<dbReference type="Proteomes" id="UP001473302">
    <property type="component" value="Unassembled WGS sequence"/>
</dbReference>
<evidence type="ECO:0000256" key="6">
    <source>
        <dbReference type="ARBA" id="ARBA00022692"/>
    </source>
</evidence>
<evidence type="ECO:0000313" key="12">
    <source>
        <dbReference type="EMBL" id="GAA5807286.1"/>
    </source>
</evidence>
<comment type="function">
    <text evidence="1">Required for the assembly of the mitochondrial respiratory chain complex IV (CIV), also known as cytochrome c oxidase. May participate in merging the COX1 and COX2 assembly lines.</text>
</comment>
<evidence type="ECO:0000256" key="8">
    <source>
        <dbReference type="ARBA" id="ARBA00022989"/>
    </source>
</evidence>
<sequence length="127" mass="14666">MGTFSNKPYGHKSTLGPLAAQAKKRPFLVFGLPFLAVMVAGSFGLSQLTQTKFDHRDRRHTKVAKEEALGMDKNRRKLSLQEEYFRLQAQTDDEWEQVRITRPPGTEQSIMVIRKCFLQLWQLSINK</sequence>
<keyword evidence="9" id="KW-0496">Mitochondrion</keyword>
<evidence type="ECO:0000256" key="5">
    <source>
        <dbReference type="ARBA" id="ARBA00019222"/>
    </source>
</evidence>
<protein>
    <recommendedName>
        <fullName evidence="4">Cytochrome c oxidase assembly protein COX16, mitochondrial</fullName>
    </recommendedName>
    <alternativeName>
        <fullName evidence="5">Cytochrome c oxidase assembly protein cox16, mitochondrial</fullName>
    </alternativeName>
</protein>
<evidence type="ECO:0000256" key="10">
    <source>
        <dbReference type="ARBA" id="ARBA00023136"/>
    </source>
</evidence>
<keyword evidence="7" id="KW-0999">Mitochondrion inner membrane</keyword>
<comment type="caution">
    <text evidence="12">The sequence shown here is derived from an EMBL/GenBank/DDBJ whole genome shotgun (WGS) entry which is preliminary data.</text>
</comment>
<proteinExistence type="inferred from homology"/>
<evidence type="ECO:0000313" key="13">
    <source>
        <dbReference type="Proteomes" id="UP001473302"/>
    </source>
</evidence>
<keyword evidence="10 11" id="KW-0472">Membrane</keyword>
<keyword evidence="6 11" id="KW-0812">Transmembrane</keyword>
<accession>A0ABP9YKC1</accession>
<evidence type="ECO:0000256" key="9">
    <source>
        <dbReference type="ARBA" id="ARBA00023128"/>
    </source>
</evidence>
<evidence type="ECO:0000256" key="1">
    <source>
        <dbReference type="ARBA" id="ARBA00002490"/>
    </source>
</evidence>
<dbReference type="Pfam" id="PF14138">
    <property type="entry name" value="COX16"/>
    <property type="match status" value="1"/>
</dbReference>
<dbReference type="EMBL" id="BAABUK010000002">
    <property type="protein sequence ID" value="GAA5807286.1"/>
    <property type="molecule type" value="Genomic_DNA"/>
</dbReference>
<evidence type="ECO:0000256" key="2">
    <source>
        <dbReference type="ARBA" id="ARBA00004434"/>
    </source>
</evidence>
<evidence type="ECO:0000256" key="7">
    <source>
        <dbReference type="ARBA" id="ARBA00022792"/>
    </source>
</evidence>
<comment type="similarity">
    <text evidence="3">Belongs to the COX16 family.</text>
</comment>
<gene>
    <name evidence="12" type="ORF">MFLAVUS_000643</name>
</gene>
<reference evidence="12 13" key="1">
    <citation type="submission" date="2024-04" db="EMBL/GenBank/DDBJ databases">
        <title>genome sequences of Mucor flavus KT1a and Helicostylum pulchrum KT1b strains isolated from the surface of a dry-aged beef.</title>
        <authorList>
            <person name="Toyotome T."/>
            <person name="Hosono M."/>
            <person name="Torimaru M."/>
            <person name="Fukuda K."/>
            <person name="Mikami N."/>
        </authorList>
    </citation>
    <scope>NUCLEOTIDE SEQUENCE [LARGE SCALE GENOMIC DNA]</scope>
    <source>
        <strain evidence="12 13">KT1a</strain>
    </source>
</reference>
<dbReference type="PANTHER" id="PTHR17130:SF14">
    <property type="entry name" value="CYTOCHROME C OXIDASE ASSEMBLY PROTEIN COX16 HOMOLOG, MITOCHONDRIAL"/>
    <property type="match status" value="1"/>
</dbReference>
<name>A0ABP9YKC1_9FUNG</name>
<feature type="transmembrane region" description="Helical" evidence="11">
    <location>
        <begin position="27"/>
        <end position="49"/>
    </location>
</feature>
<keyword evidence="13" id="KW-1185">Reference proteome</keyword>
<keyword evidence="8 11" id="KW-1133">Transmembrane helix</keyword>
<dbReference type="PANTHER" id="PTHR17130">
    <property type="entry name" value="MITOCHONDRIAL OUTER MEMBRANE PROTEIN 25"/>
    <property type="match status" value="1"/>
</dbReference>